<reference evidence="2" key="2">
    <citation type="submission" date="2005-04" db="EMBL/GenBank/DDBJ databases">
        <authorList>
            <person name="Buell C.R."/>
            <person name="Wing R.A."/>
            <person name="McCombie W.A."/>
            <person name="Ouyang S."/>
        </authorList>
    </citation>
    <scope>NUCLEOTIDE SEQUENCE</scope>
</reference>
<name>Q2R1E3_ORYSJ</name>
<organism evidence="2">
    <name type="scientific">Oryza sativa subsp. japonica</name>
    <name type="common">Rice</name>
    <dbReference type="NCBI Taxonomy" id="39947"/>
    <lineage>
        <taxon>Eukaryota</taxon>
        <taxon>Viridiplantae</taxon>
        <taxon>Streptophyta</taxon>
        <taxon>Embryophyta</taxon>
        <taxon>Tracheophyta</taxon>
        <taxon>Spermatophyta</taxon>
        <taxon>Magnoliopsida</taxon>
        <taxon>Liliopsida</taxon>
        <taxon>Poales</taxon>
        <taxon>Poaceae</taxon>
        <taxon>BOP clade</taxon>
        <taxon>Oryzoideae</taxon>
        <taxon>Oryzeae</taxon>
        <taxon>Oryzinae</taxon>
        <taxon>Oryza</taxon>
        <taxon>Oryza sativa</taxon>
    </lineage>
</organism>
<evidence type="ECO:0000313" key="2">
    <source>
        <dbReference type="EMBL" id="ABA94725.1"/>
    </source>
</evidence>
<sequence length="382" mass="43298">MAAVGDGAGEALDDNHSRFNKILSDLRSVDSAYDINYSQSKISRHFLIGLDMYIWEMKVTSIHESIDMSTLTLDSLYTKLKTHEINILSHKVDSKSSALISSSSSLDVGASSSNSTTLTLINAMSDEQLERFEEENLVLAANKISRAMNNVRNRKRGGPTCCFEYGALDHIRSHCPKLGRGKKVTKEDEINKKEKKKSLKQRLIRELIEAFDTDESENEEESKDVDESDSDSEEKLSYHQLEHAAFKFAKILKTCSNMLDEKDHTIEILNAEIDRLKSSIPNDDDCKYCEVLFSEINVLRDVNSVSHKKLESEIEKSKKLESSFALGFALHARVVDELVFTKGFLTKYKVAFCASTLLNFYVQKGLNKIKMFWFLKIVLSAF</sequence>
<evidence type="ECO:0008006" key="3">
    <source>
        <dbReference type="Google" id="ProtNLM"/>
    </source>
</evidence>
<evidence type="ECO:0000256" key="1">
    <source>
        <dbReference type="SAM" id="MobiDB-lite"/>
    </source>
</evidence>
<reference evidence="2" key="3">
    <citation type="submission" date="2006-01" db="EMBL/GenBank/DDBJ databases">
        <authorList>
            <person name="Buell R."/>
        </authorList>
    </citation>
    <scope>NUCLEOTIDE SEQUENCE</scope>
</reference>
<gene>
    <name evidence="2" type="ordered locus">LOC_Os11g39460</name>
</gene>
<feature type="compositionally biased region" description="Acidic residues" evidence="1">
    <location>
        <begin position="213"/>
        <end position="232"/>
    </location>
</feature>
<dbReference type="EMBL" id="DP000010">
    <property type="protein sequence ID" value="ABA94725.1"/>
    <property type="molecule type" value="Genomic_DNA"/>
</dbReference>
<feature type="region of interest" description="Disordered" evidence="1">
    <location>
        <begin position="213"/>
        <end position="234"/>
    </location>
</feature>
<accession>Q2R1E3</accession>
<reference evidence="2" key="1">
    <citation type="journal article" date="2005" name="BMC Biol.">
        <title>The sequence of rice chromosomes 11 and 12, rich in disease resistance genes and recent gene duplications.</title>
        <authorList>
            <consortium name="The rice chromosomes 11 and 12 sequencing consortia"/>
        </authorList>
    </citation>
    <scope>NUCLEOTIDE SEQUENCE [LARGE SCALE GENOMIC DNA]</scope>
</reference>
<protein>
    <recommendedName>
        <fullName evidence="3">Zinc knuckle family protein</fullName>
    </recommendedName>
</protein>
<proteinExistence type="predicted"/>
<dbReference type="AlphaFoldDB" id="Q2R1E3"/>